<dbReference type="Pfam" id="PF08284">
    <property type="entry name" value="RVP_2"/>
    <property type="match status" value="1"/>
</dbReference>
<dbReference type="EMBL" id="CAJVQB010023448">
    <property type="protein sequence ID" value="CAG8801902.1"/>
    <property type="molecule type" value="Genomic_DNA"/>
</dbReference>
<protein>
    <submittedName>
        <fullName evidence="1">7538_t:CDS:1</fullName>
    </submittedName>
</protein>
<dbReference type="InterPro" id="IPR021109">
    <property type="entry name" value="Peptidase_aspartic_dom_sf"/>
</dbReference>
<gene>
    <name evidence="1" type="ORF">GMARGA_LOCUS23297</name>
</gene>
<feature type="non-terminal residue" evidence="1">
    <location>
        <position position="1"/>
    </location>
</feature>
<comment type="caution">
    <text evidence="1">The sequence shown here is derived from an EMBL/GenBank/DDBJ whole genome shotgun (WGS) entry which is preliminary data.</text>
</comment>
<proteinExistence type="predicted"/>
<sequence length="90" mass="10343">KIKKEIDKLSTRNLIDIHGQRKHPLGIVENLLIVVNKVKISIDIEVTKAKEYTIIVGTDWLSKVKGKIDLAKGVLEYELKDEKYQTPIIY</sequence>
<dbReference type="Proteomes" id="UP000789901">
    <property type="component" value="Unassembled WGS sequence"/>
</dbReference>
<organism evidence="1 2">
    <name type="scientific">Gigaspora margarita</name>
    <dbReference type="NCBI Taxonomy" id="4874"/>
    <lineage>
        <taxon>Eukaryota</taxon>
        <taxon>Fungi</taxon>
        <taxon>Fungi incertae sedis</taxon>
        <taxon>Mucoromycota</taxon>
        <taxon>Glomeromycotina</taxon>
        <taxon>Glomeromycetes</taxon>
        <taxon>Diversisporales</taxon>
        <taxon>Gigasporaceae</taxon>
        <taxon>Gigaspora</taxon>
    </lineage>
</organism>
<evidence type="ECO:0000313" key="1">
    <source>
        <dbReference type="EMBL" id="CAG8801902.1"/>
    </source>
</evidence>
<keyword evidence="2" id="KW-1185">Reference proteome</keyword>
<dbReference type="Gene3D" id="2.40.70.10">
    <property type="entry name" value="Acid Proteases"/>
    <property type="match status" value="1"/>
</dbReference>
<evidence type="ECO:0000313" key="2">
    <source>
        <dbReference type="Proteomes" id="UP000789901"/>
    </source>
</evidence>
<reference evidence="1 2" key="1">
    <citation type="submission" date="2021-06" db="EMBL/GenBank/DDBJ databases">
        <authorList>
            <person name="Kallberg Y."/>
            <person name="Tangrot J."/>
            <person name="Rosling A."/>
        </authorList>
    </citation>
    <scope>NUCLEOTIDE SEQUENCE [LARGE SCALE GENOMIC DNA]</scope>
    <source>
        <strain evidence="1 2">120-4 pot B 10/14</strain>
    </source>
</reference>
<name>A0ABN7VW61_GIGMA</name>
<accession>A0ABN7VW61</accession>